<keyword evidence="2" id="KW-1185">Reference proteome</keyword>
<proteinExistence type="predicted"/>
<reference evidence="2" key="1">
    <citation type="journal article" date="2022" name="Mol. Ecol. Resour.">
        <title>The genomes of chicory, endive, great burdock and yacon provide insights into Asteraceae palaeo-polyploidization history and plant inulin production.</title>
        <authorList>
            <person name="Fan W."/>
            <person name="Wang S."/>
            <person name="Wang H."/>
            <person name="Wang A."/>
            <person name="Jiang F."/>
            <person name="Liu H."/>
            <person name="Zhao H."/>
            <person name="Xu D."/>
            <person name="Zhang Y."/>
        </authorList>
    </citation>
    <scope>NUCLEOTIDE SEQUENCE [LARGE SCALE GENOMIC DNA]</scope>
    <source>
        <strain evidence="2">cv. Punajuju</strain>
    </source>
</reference>
<accession>A0ACB9BPP7</accession>
<sequence>MNGSWSSPSSVPNHCNFIEGSGEIVDTLGPGVVGGVLVPIFGAAPQAIIILATIVFGSVKVAQDQVYIGMDLLAGLTVLLITVISGDCLLVGKFDIENSVAVDNQDTKAFDLIDLFVDPQQILMGTVAIALRTIGYGIELQQLKGAVKTSPRALWEFGRTGRIGVTLLGNAYLPLFRHNFFLLVIPLKKKT</sequence>
<protein>
    <submittedName>
        <fullName evidence="1">Uncharacterized protein</fullName>
    </submittedName>
</protein>
<evidence type="ECO:0000313" key="1">
    <source>
        <dbReference type="EMBL" id="KAI3723908.1"/>
    </source>
</evidence>
<reference evidence="1 2" key="2">
    <citation type="journal article" date="2022" name="Mol. Ecol. Resour.">
        <title>The genomes of chicory, endive, great burdock and yacon provide insights into Asteraceae paleo-polyploidization history and plant inulin production.</title>
        <authorList>
            <person name="Fan W."/>
            <person name="Wang S."/>
            <person name="Wang H."/>
            <person name="Wang A."/>
            <person name="Jiang F."/>
            <person name="Liu H."/>
            <person name="Zhao H."/>
            <person name="Xu D."/>
            <person name="Zhang Y."/>
        </authorList>
    </citation>
    <scope>NUCLEOTIDE SEQUENCE [LARGE SCALE GENOMIC DNA]</scope>
    <source>
        <strain evidence="2">cv. Punajuju</strain>
        <tissue evidence="1">Leaves</tissue>
    </source>
</reference>
<organism evidence="1 2">
    <name type="scientific">Cichorium intybus</name>
    <name type="common">Chicory</name>
    <dbReference type="NCBI Taxonomy" id="13427"/>
    <lineage>
        <taxon>Eukaryota</taxon>
        <taxon>Viridiplantae</taxon>
        <taxon>Streptophyta</taxon>
        <taxon>Embryophyta</taxon>
        <taxon>Tracheophyta</taxon>
        <taxon>Spermatophyta</taxon>
        <taxon>Magnoliopsida</taxon>
        <taxon>eudicotyledons</taxon>
        <taxon>Gunneridae</taxon>
        <taxon>Pentapetalae</taxon>
        <taxon>asterids</taxon>
        <taxon>campanulids</taxon>
        <taxon>Asterales</taxon>
        <taxon>Asteraceae</taxon>
        <taxon>Cichorioideae</taxon>
        <taxon>Cichorieae</taxon>
        <taxon>Cichoriinae</taxon>
        <taxon>Cichorium</taxon>
    </lineage>
</organism>
<dbReference type="EMBL" id="CM042014">
    <property type="protein sequence ID" value="KAI3723908.1"/>
    <property type="molecule type" value="Genomic_DNA"/>
</dbReference>
<gene>
    <name evidence="1" type="ORF">L2E82_35670</name>
</gene>
<name>A0ACB9BPP7_CICIN</name>
<dbReference type="Proteomes" id="UP001055811">
    <property type="component" value="Linkage Group LG06"/>
</dbReference>
<evidence type="ECO:0000313" key="2">
    <source>
        <dbReference type="Proteomes" id="UP001055811"/>
    </source>
</evidence>
<comment type="caution">
    <text evidence="1">The sequence shown here is derived from an EMBL/GenBank/DDBJ whole genome shotgun (WGS) entry which is preliminary data.</text>
</comment>